<evidence type="ECO:0000256" key="3">
    <source>
        <dbReference type="ARBA" id="ARBA00022801"/>
    </source>
</evidence>
<keyword evidence="3 6" id="KW-0378">Hydrolase</keyword>
<dbReference type="SUPFAM" id="SSF53474">
    <property type="entry name" value="alpha/beta-Hydrolases"/>
    <property type="match status" value="1"/>
</dbReference>
<evidence type="ECO:0000256" key="1">
    <source>
        <dbReference type="ARBA" id="ARBA00022487"/>
    </source>
</evidence>
<organism evidence="6 7">
    <name type="scientific">Cyclobacterium jeungdonense</name>
    <dbReference type="NCBI Taxonomy" id="708087"/>
    <lineage>
        <taxon>Bacteria</taxon>
        <taxon>Pseudomonadati</taxon>
        <taxon>Bacteroidota</taxon>
        <taxon>Cytophagia</taxon>
        <taxon>Cytophagales</taxon>
        <taxon>Cyclobacteriaceae</taxon>
        <taxon>Cyclobacterium</taxon>
    </lineage>
</organism>
<dbReference type="Proteomes" id="UP001236663">
    <property type="component" value="Unassembled WGS sequence"/>
</dbReference>
<name>A0ABT8C3H2_9BACT</name>
<keyword evidence="2" id="KW-0732">Signal</keyword>
<keyword evidence="1" id="KW-0719">Serine esterase</keyword>
<dbReference type="InterPro" id="IPR029058">
    <property type="entry name" value="AB_hydrolase_fold"/>
</dbReference>
<dbReference type="Pfam" id="PF22244">
    <property type="entry name" value="GCE_fung"/>
    <property type="match status" value="1"/>
</dbReference>
<dbReference type="Gene3D" id="3.40.50.1820">
    <property type="entry name" value="alpha/beta hydrolase"/>
    <property type="match status" value="1"/>
</dbReference>
<dbReference type="RefSeq" id="WP_163386592.1">
    <property type="nucleotide sequence ID" value="NZ_JAUFQS010000005.1"/>
</dbReference>
<evidence type="ECO:0000259" key="5">
    <source>
        <dbReference type="Pfam" id="PF22244"/>
    </source>
</evidence>
<evidence type="ECO:0000256" key="4">
    <source>
        <dbReference type="SAM" id="MobiDB-lite"/>
    </source>
</evidence>
<protein>
    <submittedName>
        <fullName evidence="6">Alpha/beta fold hydrolase</fullName>
    </submittedName>
</protein>
<accession>A0ABT8C3H2</accession>
<comment type="caution">
    <text evidence="6">The sequence shown here is derived from an EMBL/GenBank/DDBJ whole genome shotgun (WGS) entry which is preliminary data.</text>
</comment>
<feature type="domain" description="4-O-methyl-glucuronoyl methylesterase-like" evidence="5">
    <location>
        <begin position="624"/>
        <end position="764"/>
    </location>
</feature>
<dbReference type="EMBL" id="JAUFQS010000005">
    <property type="protein sequence ID" value="MDN3687325.1"/>
    <property type="molecule type" value="Genomic_DNA"/>
</dbReference>
<evidence type="ECO:0000313" key="6">
    <source>
        <dbReference type="EMBL" id="MDN3687325.1"/>
    </source>
</evidence>
<keyword evidence="7" id="KW-1185">Reference proteome</keyword>
<dbReference type="GO" id="GO:0016787">
    <property type="term" value="F:hydrolase activity"/>
    <property type="evidence" value="ECO:0007669"/>
    <property type="project" value="UniProtKB-KW"/>
</dbReference>
<proteinExistence type="predicted"/>
<feature type="region of interest" description="Disordered" evidence="4">
    <location>
        <begin position="194"/>
        <end position="214"/>
    </location>
</feature>
<dbReference type="InterPro" id="IPR054579">
    <property type="entry name" value="GCE-like_dom"/>
</dbReference>
<gene>
    <name evidence="6" type="ORF">QWZ15_05770</name>
</gene>
<reference evidence="7" key="1">
    <citation type="journal article" date="2019" name="Int. J. Syst. Evol. Microbiol.">
        <title>The Global Catalogue of Microorganisms (GCM) 10K type strain sequencing project: providing services to taxonomists for standard genome sequencing and annotation.</title>
        <authorList>
            <consortium name="The Broad Institute Genomics Platform"/>
            <consortium name="The Broad Institute Genome Sequencing Center for Infectious Disease"/>
            <person name="Wu L."/>
            <person name="Ma J."/>
        </authorList>
    </citation>
    <scope>NUCLEOTIDE SEQUENCE [LARGE SCALE GENOMIC DNA]</scope>
    <source>
        <strain evidence="7">CECT 7706</strain>
    </source>
</reference>
<dbReference type="InterPro" id="IPR050261">
    <property type="entry name" value="FrsA_esterase"/>
</dbReference>
<sequence>MKLSLSLTTSSLVFGLLIILFSSLPGMSRQIENGGDSGLSLAVFDVDATPPVGSLLAYDPMEKKDDLGLRARGIVIIGSGLPIVLCAVDWIGIANESQDAFKSRLAKAASTLPSRVAVHTVHQHDAPISDWGAEKLLLDAGLDPKAFDSSFDRVLLDRLDKAIQKTMQSPQPLTHIGTGKATVEKVASNRRIKGPDGKIRYSRTSSTKDPKIRDYPEGLIDPEVSLISFWNEEEPLAVLSYYAVHPQSYYLTKIANPDFPGIARYLRQLAVPEALHVHFNGAGANVTAGKYNDGAKINRKILAERLAAGMEQAWRNTVKSKINPSAVYWNQESVRLPANEKIPEIGREMHQQNARWLTNNMQKLAWYQRKQQGKKIAISCLSIGDARILHLPGELFVEYQLAAKAERPDLFVAMAAYGDYGPFYIGTAAAYEEDGYEINVSPVTSEAEPILMKAIKNLLHNPGQVNDQKSPYILQNEKNVPIKTLAEWKGKKRTWKNNMAAIMGTLPSRENLAVPSLTYLDTVKENGFNRYRIRFDSDDTNEVTAYLYVPEKSSSRPAMLVLHSTGDLGKKIVDGQGPLENRGIARELAERGYVVIAPDYPSFGEQMDHDFSKDGFPSGTLLGVWNHMRCVDVLSQMKEVDPDRIGVIGHSLGGHNALFTAVHDERIQAVVSSCGWTPFDYYDIGEAGTERYGGRLGPWAQDRYMPAIKKLLPDAQLPFDFTDIIASIAPRPVFTNAPVQDSNFAVEGVKAAIAEIHPVYSWLGFPAHLIVRYPDTGHDFPPAIRKEAYAFLDEFFGFEPENRNLFE</sequence>
<evidence type="ECO:0000256" key="2">
    <source>
        <dbReference type="ARBA" id="ARBA00022729"/>
    </source>
</evidence>
<evidence type="ECO:0000313" key="7">
    <source>
        <dbReference type="Proteomes" id="UP001236663"/>
    </source>
</evidence>
<dbReference type="PANTHER" id="PTHR22946">
    <property type="entry name" value="DIENELACTONE HYDROLASE DOMAIN-CONTAINING PROTEIN-RELATED"/>
    <property type="match status" value="1"/>
</dbReference>